<keyword evidence="8" id="KW-1185">Reference proteome</keyword>
<dbReference type="FunFam" id="3.40.50.300:FF:000309">
    <property type="entry name" value="ABC transporter ATP-binding protein"/>
    <property type="match status" value="1"/>
</dbReference>
<dbReference type="InterPro" id="IPR027417">
    <property type="entry name" value="P-loop_NTPase"/>
</dbReference>
<dbReference type="eggNOG" id="COG0488">
    <property type="taxonomic scope" value="Bacteria"/>
</dbReference>
<dbReference type="InParanoid" id="E8MYH7"/>
<dbReference type="OrthoDB" id="9801441at2"/>
<dbReference type="InterPro" id="IPR037118">
    <property type="entry name" value="Val-tRNA_synth_C_sf"/>
</dbReference>
<keyword evidence="2" id="KW-0547">Nucleotide-binding</keyword>
<name>E8MYH7_ANATU</name>
<dbReference type="CDD" id="cd03221">
    <property type="entry name" value="ABCF_EF-3"/>
    <property type="match status" value="2"/>
</dbReference>
<dbReference type="SUPFAM" id="SSF52540">
    <property type="entry name" value="P-loop containing nucleoside triphosphate hydrolases"/>
    <property type="match status" value="2"/>
</dbReference>
<organism evidence="7 8">
    <name type="scientific">Anaerolinea thermophila (strain DSM 14523 / JCM 11388 / NBRC 100420 / UNI-1)</name>
    <dbReference type="NCBI Taxonomy" id="926569"/>
    <lineage>
        <taxon>Bacteria</taxon>
        <taxon>Bacillati</taxon>
        <taxon>Chloroflexota</taxon>
        <taxon>Anaerolineae</taxon>
        <taxon>Anaerolineales</taxon>
        <taxon>Anaerolineaceae</taxon>
        <taxon>Anaerolinea</taxon>
    </lineage>
</organism>
<dbReference type="SMART" id="SM00382">
    <property type="entry name" value="AAA"/>
    <property type="match status" value="2"/>
</dbReference>
<dbReference type="InterPro" id="IPR032524">
    <property type="entry name" value="ABC_tran_C"/>
</dbReference>
<dbReference type="AlphaFoldDB" id="E8MYH7"/>
<dbReference type="EMBL" id="AP012029">
    <property type="protein sequence ID" value="BAJ62122.1"/>
    <property type="molecule type" value="Genomic_DNA"/>
</dbReference>
<protein>
    <submittedName>
        <fullName evidence="7">ABC transporter ATP-binding protein</fullName>
    </submittedName>
</protein>
<dbReference type="Gene3D" id="3.40.50.300">
    <property type="entry name" value="P-loop containing nucleotide triphosphate hydrolases"/>
    <property type="match status" value="2"/>
</dbReference>
<evidence type="ECO:0000256" key="2">
    <source>
        <dbReference type="ARBA" id="ARBA00022741"/>
    </source>
</evidence>
<feature type="region of interest" description="Disordered" evidence="5">
    <location>
        <begin position="544"/>
        <end position="569"/>
    </location>
</feature>
<proteinExistence type="predicted"/>
<dbReference type="PANTHER" id="PTHR42855">
    <property type="entry name" value="ABC TRANSPORTER ATP-BINDING SUBUNIT"/>
    <property type="match status" value="1"/>
</dbReference>
<dbReference type="Proteomes" id="UP000008922">
    <property type="component" value="Chromosome"/>
</dbReference>
<accession>E8MYH7</accession>
<dbReference type="Pfam" id="PF00005">
    <property type="entry name" value="ABC_tran"/>
    <property type="match status" value="2"/>
</dbReference>
<feature type="coiled-coil region" evidence="4">
    <location>
        <begin position="249"/>
        <end position="302"/>
    </location>
</feature>
<dbReference type="GO" id="GO:0016887">
    <property type="term" value="F:ATP hydrolysis activity"/>
    <property type="evidence" value="ECO:0007669"/>
    <property type="project" value="InterPro"/>
</dbReference>
<dbReference type="FunCoup" id="E8MYH7">
    <property type="interactions" value="340"/>
</dbReference>
<dbReference type="InterPro" id="IPR003439">
    <property type="entry name" value="ABC_transporter-like_ATP-bd"/>
</dbReference>
<evidence type="ECO:0000256" key="1">
    <source>
        <dbReference type="ARBA" id="ARBA00022737"/>
    </source>
</evidence>
<dbReference type="HOGENOM" id="CLU_000604_36_0_0"/>
<gene>
    <name evidence="7" type="ordered locus">ANT_00880</name>
</gene>
<evidence type="ECO:0000313" key="7">
    <source>
        <dbReference type="EMBL" id="BAJ62122.1"/>
    </source>
</evidence>
<feature type="domain" description="ABC transporter" evidence="6">
    <location>
        <begin position="325"/>
        <end position="549"/>
    </location>
</feature>
<dbReference type="PROSITE" id="PS50893">
    <property type="entry name" value="ABC_TRANSPORTER_2"/>
    <property type="match status" value="2"/>
</dbReference>
<evidence type="ECO:0000256" key="5">
    <source>
        <dbReference type="SAM" id="MobiDB-lite"/>
    </source>
</evidence>
<dbReference type="Pfam" id="PF16326">
    <property type="entry name" value="ABC_tran_CTD"/>
    <property type="match status" value="1"/>
</dbReference>
<evidence type="ECO:0000313" key="8">
    <source>
        <dbReference type="Proteomes" id="UP000008922"/>
    </source>
</evidence>
<reference evidence="7 8" key="1">
    <citation type="submission" date="2010-12" db="EMBL/GenBank/DDBJ databases">
        <title>Whole genome sequence of Anaerolinea thermophila UNI-1.</title>
        <authorList>
            <person name="Narita-Yamada S."/>
            <person name="Kishi E."/>
            <person name="Watanabe Y."/>
            <person name="Takasaki K."/>
            <person name="Ankai A."/>
            <person name="Oguchi A."/>
            <person name="Fukui S."/>
            <person name="Takahashi M."/>
            <person name="Yashiro I."/>
            <person name="Hosoyama A."/>
            <person name="Sekiguchi Y."/>
            <person name="Hanada S."/>
            <person name="Fujita N."/>
        </authorList>
    </citation>
    <scope>NUCLEOTIDE SEQUENCE [LARGE SCALE GENOMIC DNA]</scope>
    <source>
        <strain evidence="8">DSM 14523 / JCM 11388 / NBRC 100420 / UNI-1</strain>
    </source>
</reference>
<evidence type="ECO:0000256" key="3">
    <source>
        <dbReference type="ARBA" id="ARBA00022840"/>
    </source>
</evidence>
<dbReference type="InterPro" id="IPR003593">
    <property type="entry name" value="AAA+_ATPase"/>
</dbReference>
<dbReference type="InterPro" id="IPR051309">
    <property type="entry name" value="ABCF_ATPase"/>
</dbReference>
<dbReference type="Gene3D" id="1.10.287.380">
    <property type="entry name" value="Valyl-tRNA synthetase, C-terminal domain"/>
    <property type="match status" value="1"/>
</dbReference>
<sequence>MSLLIANHLSKSYGALDVFRDLNLSIPHGARIGLVGVNGVGKTTLLRILAGEEEPTTGEVQIARNCRVGYLPQRPHFSHQRTLWQECLSAFAPLLQMQEDLQALEARMSAGDHSEETLAQYGKLQEAFERAGGYTYETRIRQTLQGLGFSESDYQRPLNKTSGGQQTRALLARILLSQPDLLLLDEPTNHLDIQAIEWLENTLKEWQGAVLLVSHDRYFLDQVVEQIWEMTPALEIYPGNYTAYLHQREERYRRRMEEYEAQQAFIEKEEEYIRRNIAGQNTAQAKGRLKRLERLLETARLTPPVKPRALRLQLTPAQRSGDLVLRTQGLAVGYPDERRVLFRVPDLTLRRGECAAVIGPNGAGKTTFLKTILGILPPLEGEVVLGASLQVGYFAQAHEGLNPDHTLMEEISAAAPNLLPAQIRDYLARFLFTEDDVFKPVRVLSGGERGRLALAVLALSKANLLLLDEPTNHLDLPSQEILQAVLSDYEGTVLLVSHDRYLIDALATQIWEVRPEARTLRVFEGTYSQYREVLRAEEEARRAQAVTVKPAEKPAPRTTPSRNKERERLKRQQELEAEIQRLEEQLAALSRALETPPPDPAKVHKLGQEYLHLQQTLEQKLHEWLEGEGH</sequence>
<dbReference type="STRING" id="926569.ANT_00880"/>
<dbReference type="InterPro" id="IPR032781">
    <property type="entry name" value="ABC_tran_Xtn"/>
</dbReference>
<feature type="domain" description="ABC transporter" evidence="6">
    <location>
        <begin position="4"/>
        <end position="257"/>
    </location>
</feature>
<dbReference type="Pfam" id="PF12848">
    <property type="entry name" value="ABC_tran_Xtn"/>
    <property type="match status" value="1"/>
</dbReference>
<keyword evidence="3 7" id="KW-0067">ATP-binding</keyword>
<keyword evidence="4" id="KW-0175">Coiled coil</keyword>
<dbReference type="GO" id="GO:0005524">
    <property type="term" value="F:ATP binding"/>
    <property type="evidence" value="ECO:0007669"/>
    <property type="project" value="UniProtKB-KW"/>
</dbReference>
<dbReference type="FunFam" id="3.40.50.300:FF:000011">
    <property type="entry name" value="Putative ABC transporter ATP-binding component"/>
    <property type="match status" value="1"/>
</dbReference>
<dbReference type="PANTHER" id="PTHR42855:SF2">
    <property type="entry name" value="DRUG RESISTANCE ABC TRANSPORTER,ATP-BINDING PROTEIN"/>
    <property type="match status" value="1"/>
</dbReference>
<keyword evidence="1" id="KW-0677">Repeat</keyword>
<evidence type="ECO:0000259" key="6">
    <source>
        <dbReference type="PROSITE" id="PS50893"/>
    </source>
</evidence>
<dbReference type="RefSeq" id="WP_013558520.1">
    <property type="nucleotide sequence ID" value="NC_014960.1"/>
</dbReference>
<dbReference type="KEGG" id="atm:ANT_00880"/>
<evidence type="ECO:0000256" key="4">
    <source>
        <dbReference type="SAM" id="Coils"/>
    </source>
</evidence>
<dbReference type="GO" id="GO:0003677">
    <property type="term" value="F:DNA binding"/>
    <property type="evidence" value="ECO:0007669"/>
    <property type="project" value="InterPro"/>
</dbReference>